<gene>
    <name evidence="2" type="ORF">Ccrd_020307</name>
</gene>
<dbReference type="EMBL" id="LEKV01003100">
    <property type="protein sequence ID" value="KVI01416.1"/>
    <property type="molecule type" value="Genomic_DNA"/>
</dbReference>
<proteinExistence type="predicted"/>
<dbReference type="Gramene" id="KVI01416">
    <property type="protein sequence ID" value="KVI01416"/>
    <property type="gene ID" value="Ccrd_020307"/>
</dbReference>
<sequence length="234" mass="25146">MGKRRRRSRSRSRTSSSTSSSSSATSTSSSSSSFFSGVLQNSDPQLLFGVMLAALSNREPGKPTLQGNLVIQKALDHLLSLLSNPPNLILHSQRTLHISLISLLPVLLSSKCSEVACSGLEVVGAASLFSIEMNEQIAFDEEIVKGLITGVASSRKSVSVAACNALLDLLTTSVGRSRLLEFSAIDNLIGINSIGCVYSGDNWGFYSFNREGSLLSTSAYQLMQELRLKKYKCS</sequence>
<feature type="compositionally biased region" description="Basic residues" evidence="1">
    <location>
        <begin position="1"/>
        <end position="12"/>
    </location>
</feature>
<name>A0A103Y2Q9_CYNCS</name>
<keyword evidence="3" id="KW-1185">Reference proteome</keyword>
<protein>
    <submittedName>
        <fullName evidence="2">Armadillo-like helical</fullName>
    </submittedName>
</protein>
<evidence type="ECO:0000256" key="1">
    <source>
        <dbReference type="SAM" id="MobiDB-lite"/>
    </source>
</evidence>
<reference evidence="2 3" key="1">
    <citation type="journal article" date="2016" name="Sci. Rep.">
        <title>The genome sequence of the outbreeding globe artichoke constructed de novo incorporating a phase-aware low-pass sequencing strategy of F1 progeny.</title>
        <authorList>
            <person name="Scaglione D."/>
            <person name="Reyes-Chin-Wo S."/>
            <person name="Acquadro A."/>
            <person name="Froenicke L."/>
            <person name="Portis E."/>
            <person name="Beitel C."/>
            <person name="Tirone M."/>
            <person name="Mauro R."/>
            <person name="Lo Monaco A."/>
            <person name="Mauromicale G."/>
            <person name="Faccioli P."/>
            <person name="Cattivelli L."/>
            <person name="Rieseberg L."/>
            <person name="Michelmore R."/>
            <person name="Lanteri S."/>
        </authorList>
    </citation>
    <scope>NUCLEOTIDE SEQUENCE [LARGE SCALE GENOMIC DNA]</scope>
    <source>
        <strain evidence="2">2C</strain>
    </source>
</reference>
<comment type="caution">
    <text evidence="2">The sequence shown here is derived from an EMBL/GenBank/DDBJ whole genome shotgun (WGS) entry which is preliminary data.</text>
</comment>
<evidence type="ECO:0000313" key="2">
    <source>
        <dbReference type="EMBL" id="KVI01416.1"/>
    </source>
</evidence>
<dbReference type="STRING" id="59895.A0A103Y2Q9"/>
<feature type="compositionally biased region" description="Low complexity" evidence="1">
    <location>
        <begin position="13"/>
        <end position="32"/>
    </location>
</feature>
<dbReference type="AlphaFoldDB" id="A0A103Y2Q9"/>
<dbReference type="SUPFAM" id="SSF48371">
    <property type="entry name" value="ARM repeat"/>
    <property type="match status" value="1"/>
</dbReference>
<accession>A0A103Y2Q9</accession>
<organism evidence="2 3">
    <name type="scientific">Cynara cardunculus var. scolymus</name>
    <name type="common">Globe artichoke</name>
    <name type="synonym">Cynara scolymus</name>
    <dbReference type="NCBI Taxonomy" id="59895"/>
    <lineage>
        <taxon>Eukaryota</taxon>
        <taxon>Viridiplantae</taxon>
        <taxon>Streptophyta</taxon>
        <taxon>Embryophyta</taxon>
        <taxon>Tracheophyta</taxon>
        <taxon>Spermatophyta</taxon>
        <taxon>Magnoliopsida</taxon>
        <taxon>eudicotyledons</taxon>
        <taxon>Gunneridae</taxon>
        <taxon>Pentapetalae</taxon>
        <taxon>asterids</taxon>
        <taxon>campanulids</taxon>
        <taxon>Asterales</taxon>
        <taxon>Asteraceae</taxon>
        <taxon>Carduoideae</taxon>
        <taxon>Cardueae</taxon>
        <taxon>Carduinae</taxon>
        <taxon>Cynara</taxon>
    </lineage>
</organism>
<feature type="region of interest" description="Disordered" evidence="1">
    <location>
        <begin position="1"/>
        <end position="32"/>
    </location>
</feature>
<dbReference type="InterPro" id="IPR016024">
    <property type="entry name" value="ARM-type_fold"/>
</dbReference>
<evidence type="ECO:0000313" key="3">
    <source>
        <dbReference type="Proteomes" id="UP000243975"/>
    </source>
</evidence>
<dbReference type="Proteomes" id="UP000243975">
    <property type="component" value="Unassembled WGS sequence"/>
</dbReference>